<proteinExistence type="predicted"/>
<evidence type="ECO:0000313" key="2">
    <source>
        <dbReference type="EMBL" id="SMA34849.1"/>
    </source>
</evidence>
<name>A0A1X7AEL0_9GAMM</name>
<feature type="transmembrane region" description="Helical" evidence="1">
    <location>
        <begin position="108"/>
        <end position="130"/>
    </location>
</feature>
<evidence type="ECO:0000313" key="3">
    <source>
        <dbReference type="Proteomes" id="UP000196573"/>
    </source>
</evidence>
<dbReference type="AlphaFoldDB" id="A0A1X7AEL0"/>
<keyword evidence="1" id="KW-0812">Transmembrane</keyword>
<keyword evidence="1" id="KW-1133">Transmembrane helix</keyword>
<organism evidence="2 3">
    <name type="scientific">Parendozoicomonas haliclonae</name>
    <dbReference type="NCBI Taxonomy" id="1960125"/>
    <lineage>
        <taxon>Bacteria</taxon>
        <taxon>Pseudomonadati</taxon>
        <taxon>Pseudomonadota</taxon>
        <taxon>Gammaproteobacteria</taxon>
        <taxon>Oceanospirillales</taxon>
        <taxon>Endozoicomonadaceae</taxon>
        <taxon>Parendozoicomonas</taxon>
    </lineage>
</organism>
<keyword evidence="3" id="KW-1185">Reference proteome</keyword>
<accession>A0A1X7AEL0</accession>
<sequence>MTLLINLPSVRPAVFAGLMAVFSLCCVFYSPFTQAEFGADAQGYFADDSYGLGRNDLGWNPDPLSRYEQLGYKEPHQKTLERIAVLNRIDELSTLLKSHYGNSHELDILGAVAGGIGVSITHGLVTTFFSRQLSEVMAKEGAFGDQMPMQSLYAGFSLALALQVMRYLDVGNTVVLSKRVQYALESVGVGQVVGFLTWTLSQDLWSRALVSAPGWLVSVLDASAKTKDFPKVYSATSWNAYNHASHYVAGSLLGTVGYYLLRTGLASKWLDSQLAQVEDDLAVNRAAWRRLEDQRQALIQQARRQLDEEDRFIETDPETADQLFPGYRHSDQIPYDHALEEDLHQEGFDRSVPDPV</sequence>
<dbReference type="Proteomes" id="UP000196573">
    <property type="component" value="Unassembled WGS sequence"/>
</dbReference>
<evidence type="ECO:0000256" key="1">
    <source>
        <dbReference type="SAM" id="Phobius"/>
    </source>
</evidence>
<gene>
    <name evidence="2" type="ORF">EHSB41UT_00458</name>
</gene>
<reference evidence="2 3" key="1">
    <citation type="submission" date="2017-03" db="EMBL/GenBank/DDBJ databases">
        <authorList>
            <person name="Afonso C.L."/>
            <person name="Miller P.J."/>
            <person name="Scott M.A."/>
            <person name="Spackman E."/>
            <person name="Goraichik I."/>
            <person name="Dimitrov K.M."/>
            <person name="Suarez D.L."/>
            <person name="Swayne D.E."/>
        </authorList>
    </citation>
    <scope>NUCLEOTIDE SEQUENCE [LARGE SCALE GENOMIC DNA]</scope>
    <source>
        <strain evidence="2">SB41UT1</strain>
    </source>
</reference>
<dbReference type="EMBL" id="FWPT01000001">
    <property type="protein sequence ID" value="SMA34849.1"/>
    <property type="molecule type" value="Genomic_DNA"/>
</dbReference>
<feature type="transmembrane region" description="Helical" evidence="1">
    <location>
        <begin position="12"/>
        <end position="32"/>
    </location>
</feature>
<protein>
    <submittedName>
        <fullName evidence="2">Uncharacterized protein</fullName>
    </submittedName>
</protein>
<keyword evidence="1" id="KW-0472">Membrane</keyword>